<evidence type="ECO:0000313" key="1">
    <source>
        <dbReference type="EMBL" id="KRY94899.1"/>
    </source>
</evidence>
<gene>
    <name evidence="1" type="ORF">T4B_8497</name>
</gene>
<proteinExistence type="predicted"/>
<comment type="caution">
    <text evidence="1">The sequence shown here is derived from an EMBL/GenBank/DDBJ whole genome shotgun (WGS) entry which is preliminary data.</text>
</comment>
<dbReference type="Proteomes" id="UP000054805">
    <property type="component" value="Unassembled WGS sequence"/>
</dbReference>
<name>A0A0V1GBC2_TRIPS</name>
<keyword evidence="2" id="KW-1185">Reference proteome</keyword>
<dbReference type="AlphaFoldDB" id="A0A0V1GBC2"/>
<reference evidence="1 2" key="1">
    <citation type="submission" date="2015-01" db="EMBL/GenBank/DDBJ databases">
        <title>Evolution of Trichinella species and genotypes.</title>
        <authorList>
            <person name="Korhonen P.K."/>
            <person name="Edoardo P."/>
            <person name="Giuseppe L.R."/>
            <person name="Gasser R.B."/>
        </authorList>
    </citation>
    <scope>NUCLEOTIDE SEQUENCE [LARGE SCALE GENOMIC DNA]</scope>
    <source>
        <strain evidence="1">ISS588</strain>
    </source>
</reference>
<feature type="non-terminal residue" evidence="1">
    <location>
        <position position="46"/>
    </location>
</feature>
<protein>
    <submittedName>
        <fullName evidence="1">Uncharacterized protein</fullName>
    </submittedName>
</protein>
<organism evidence="1 2">
    <name type="scientific">Trichinella pseudospiralis</name>
    <name type="common">Parasitic roundworm</name>
    <dbReference type="NCBI Taxonomy" id="6337"/>
    <lineage>
        <taxon>Eukaryota</taxon>
        <taxon>Metazoa</taxon>
        <taxon>Ecdysozoa</taxon>
        <taxon>Nematoda</taxon>
        <taxon>Enoplea</taxon>
        <taxon>Dorylaimia</taxon>
        <taxon>Trichinellida</taxon>
        <taxon>Trichinellidae</taxon>
        <taxon>Trichinella</taxon>
    </lineage>
</organism>
<evidence type="ECO:0000313" key="2">
    <source>
        <dbReference type="Proteomes" id="UP000054805"/>
    </source>
</evidence>
<sequence>MAWGEIDPIPPVGAVMTHTCGSWELRNGQVGPSPAVLSLAPTLVPI</sequence>
<dbReference type="EMBL" id="JYDS01004790">
    <property type="protein sequence ID" value="KRY94899.1"/>
    <property type="molecule type" value="Genomic_DNA"/>
</dbReference>
<accession>A0A0V1GBC2</accession>